<name>A0A517N7Z6_9BACT</name>
<dbReference type="PROSITE" id="PS50893">
    <property type="entry name" value="ABC_TRANSPORTER_2"/>
    <property type="match status" value="2"/>
</dbReference>
<comment type="subcellular location">
    <subcellularLocation>
        <location evidence="1">Cell membrane</location>
        <topology evidence="1">Peripheral membrane protein</topology>
    </subcellularLocation>
</comment>
<evidence type="ECO:0000313" key="11">
    <source>
        <dbReference type="EMBL" id="QDT03128.1"/>
    </source>
</evidence>
<organism evidence="11 12">
    <name type="scientific">Rubripirellula lacrimiformis</name>
    <dbReference type="NCBI Taxonomy" id="1930273"/>
    <lineage>
        <taxon>Bacteria</taxon>
        <taxon>Pseudomonadati</taxon>
        <taxon>Planctomycetota</taxon>
        <taxon>Planctomycetia</taxon>
        <taxon>Pirellulales</taxon>
        <taxon>Pirellulaceae</taxon>
        <taxon>Rubripirellula</taxon>
    </lineage>
</organism>
<dbReference type="GO" id="GO:0005524">
    <property type="term" value="F:ATP binding"/>
    <property type="evidence" value="ECO:0007669"/>
    <property type="project" value="UniProtKB-KW"/>
</dbReference>
<dbReference type="AlphaFoldDB" id="A0A517N7Z6"/>
<dbReference type="SMART" id="SM00382">
    <property type="entry name" value="AAA"/>
    <property type="match status" value="2"/>
</dbReference>
<keyword evidence="9" id="KW-0472">Membrane</keyword>
<evidence type="ECO:0000256" key="1">
    <source>
        <dbReference type="ARBA" id="ARBA00004202"/>
    </source>
</evidence>
<keyword evidence="6" id="KW-0547">Nucleotide-binding</keyword>
<keyword evidence="2" id="KW-0813">Transport</keyword>
<dbReference type="Gene3D" id="3.40.50.300">
    <property type="entry name" value="P-loop containing nucleotide triphosphate hydrolases"/>
    <property type="match status" value="2"/>
</dbReference>
<dbReference type="GO" id="GO:0016887">
    <property type="term" value="F:ATP hydrolysis activity"/>
    <property type="evidence" value="ECO:0007669"/>
    <property type="project" value="InterPro"/>
</dbReference>
<dbReference type="InterPro" id="IPR027417">
    <property type="entry name" value="P-loop_NTPase"/>
</dbReference>
<proteinExistence type="predicted"/>
<reference evidence="11 12" key="1">
    <citation type="submission" date="2019-02" db="EMBL/GenBank/DDBJ databases">
        <title>Deep-cultivation of Planctomycetes and their phenomic and genomic characterization uncovers novel biology.</title>
        <authorList>
            <person name="Wiegand S."/>
            <person name="Jogler M."/>
            <person name="Boedeker C."/>
            <person name="Pinto D."/>
            <person name="Vollmers J."/>
            <person name="Rivas-Marin E."/>
            <person name="Kohn T."/>
            <person name="Peeters S.H."/>
            <person name="Heuer A."/>
            <person name="Rast P."/>
            <person name="Oberbeckmann S."/>
            <person name="Bunk B."/>
            <person name="Jeske O."/>
            <person name="Meyerdierks A."/>
            <person name="Storesund J.E."/>
            <person name="Kallscheuer N."/>
            <person name="Luecker S."/>
            <person name="Lage O.M."/>
            <person name="Pohl T."/>
            <person name="Merkel B.J."/>
            <person name="Hornburger P."/>
            <person name="Mueller R.-W."/>
            <person name="Bruemmer F."/>
            <person name="Labrenz M."/>
            <person name="Spormann A.M."/>
            <person name="Op den Camp H."/>
            <person name="Overmann J."/>
            <person name="Amann R."/>
            <person name="Jetten M.S.M."/>
            <person name="Mascher T."/>
            <person name="Medema M.H."/>
            <person name="Devos D.P."/>
            <person name="Kaster A.-K."/>
            <person name="Ovreas L."/>
            <person name="Rohde M."/>
            <person name="Galperin M.Y."/>
            <person name="Jogler C."/>
        </authorList>
    </citation>
    <scope>NUCLEOTIDE SEQUENCE [LARGE SCALE GENOMIC DNA]</scope>
    <source>
        <strain evidence="11 12">K22_7</strain>
    </source>
</reference>
<dbReference type="SUPFAM" id="SSF52540">
    <property type="entry name" value="P-loop containing nucleoside triphosphate hydrolases"/>
    <property type="match status" value="2"/>
</dbReference>
<feature type="domain" description="ABC transporter" evidence="10">
    <location>
        <begin position="19"/>
        <end position="254"/>
    </location>
</feature>
<sequence>MNGVLDEPIATPDRLPPLLSVCNINKRFAGVKALTDVSLEFAHGEVHAVIGENGAGKSTMMKILAGVQPPDEGQILLDGRPVKIPSVETALDLGIALIHQELNLADNLDVGANIFLGREPLRLGLIDFKRIESESRKFLAMVGLDIEPKTLVKDLTIGLQQLVEIAKALSVDARVLIMDEPTSSLSQHETEKLFTVIEDLRNRGVTVIYISHRLREIETLADRVSVLRDGQNAGGLSGDEITHDAMVTRMVGRDISQFYAREDHCIGDVVLSIEGLQTQMWPDHAATLQVRQGEMVGLAGLVGAGRTEILRAIFGIDPPIAGTVAIDGKRIAPLTCRAAIDAGMALVPEDRKEEGLILEIGIRSNIGLPGLGRNQKAGGFLNRKQEIADSEQMIAEMNIKTPSDRQPVQFLSGGNQQKVVIGKWLSMHPKVLLMDEPTRGVDIGAKQEIYRLMEELAERGVAILFVSSEMEEVLSMSDRIIVLHEGQVTGELDRQDFSEEAIMQLATGHPNDRLIGKATN</sequence>
<dbReference type="PANTHER" id="PTHR43790">
    <property type="entry name" value="CARBOHYDRATE TRANSPORT ATP-BINDING PROTEIN MG119-RELATED"/>
    <property type="match status" value="1"/>
</dbReference>
<evidence type="ECO:0000256" key="3">
    <source>
        <dbReference type="ARBA" id="ARBA00022475"/>
    </source>
</evidence>
<dbReference type="InterPro" id="IPR050107">
    <property type="entry name" value="ABC_carbohydrate_import_ATPase"/>
</dbReference>
<protein>
    <submittedName>
        <fullName evidence="11">Ribose import ATP-binding protein RbsA</fullName>
        <ecNumber evidence="11">3.6.3.17</ecNumber>
    </submittedName>
</protein>
<evidence type="ECO:0000256" key="6">
    <source>
        <dbReference type="ARBA" id="ARBA00022741"/>
    </source>
</evidence>
<dbReference type="Proteomes" id="UP000318538">
    <property type="component" value="Chromosome"/>
</dbReference>
<dbReference type="RefSeq" id="WP_246146624.1">
    <property type="nucleotide sequence ID" value="NZ_CP036525.1"/>
</dbReference>
<evidence type="ECO:0000256" key="8">
    <source>
        <dbReference type="ARBA" id="ARBA00022967"/>
    </source>
</evidence>
<evidence type="ECO:0000256" key="4">
    <source>
        <dbReference type="ARBA" id="ARBA00022597"/>
    </source>
</evidence>
<accession>A0A517N7Z6</accession>
<dbReference type="KEGG" id="rlc:K227x_15090"/>
<dbReference type="Pfam" id="PF00005">
    <property type="entry name" value="ABC_tran"/>
    <property type="match status" value="2"/>
</dbReference>
<keyword evidence="4" id="KW-0762">Sugar transport</keyword>
<keyword evidence="7 11" id="KW-0067">ATP-binding</keyword>
<dbReference type="CDD" id="cd03215">
    <property type="entry name" value="ABC_Carb_Monos_II"/>
    <property type="match status" value="1"/>
</dbReference>
<dbReference type="CDD" id="cd03216">
    <property type="entry name" value="ABC_Carb_Monos_I"/>
    <property type="match status" value="1"/>
</dbReference>
<keyword evidence="11" id="KW-0378">Hydrolase</keyword>
<dbReference type="PANTHER" id="PTHR43790:SF3">
    <property type="entry name" value="D-ALLOSE IMPORT ATP-BINDING PROTEIN ALSA-RELATED"/>
    <property type="match status" value="1"/>
</dbReference>
<dbReference type="EC" id="3.6.3.17" evidence="11"/>
<dbReference type="GO" id="GO:0005886">
    <property type="term" value="C:plasma membrane"/>
    <property type="evidence" value="ECO:0007669"/>
    <property type="project" value="UniProtKB-SubCell"/>
</dbReference>
<evidence type="ECO:0000256" key="2">
    <source>
        <dbReference type="ARBA" id="ARBA00022448"/>
    </source>
</evidence>
<evidence type="ECO:0000256" key="5">
    <source>
        <dbReference type="ARBA" id="ARBA00022737"/>
    </source>
</evidence>
<dbReference type="EMBL" id="CP036525">
    <property type="protein sequence ID" value="QDT03128.1"/>
    <property type="molecule type" value="Genomic_DNA"/>
</dbReference>
<dbReference type="FunFam" id="3.40.50.300:FF:000127">
    <property type="entry name" value="Ribose import ATP-binding protein RbsA"/>
    <property type="match status" value="1"/>
</dbReference>
<dbReference type="InterPro" id="IPR003593">
    <property type="entry name" value="AAA+_ATPase"/>
</dbReference>
<dbReference type="InterPro" id="IPR017871">
    <property type="entry name" value="ABC_transporter-like_CS"/>
</dbReference>
<keyword evidence="8" id="KW-1278">Translocase</keyword>
<evidence type="ECO:0000256" key="9">
    <source>
        <dbReference type="ARBA" id="ARBA00023136"/>
    </source>
</evidence>
<keyword evidence="5" id="KW-0677">Repeat</keyword>
<gene>
    <name evidence="11" type="primary">rbsA_2</name>
    <name evidence="11" type="ORF">K227x_15090</name>
</gene>
<dbReference type="InterPro" id="IPR003439">
    <property type="entry name" value="ABC_transporter-like_ATP-bd"/>
</dbReference>
<dbReference type="PROSITE" id="PS00211">
    <property type="entry name" value="ABC_TRANSPORTER_1"/>
    <property type="match status" value="1"/>
</dbReference>
<feature type="domain" description="ABC transporter" evidence="10">
    <location>
        <begin position="264"/>
        <end position="510"/>
    </location>
</feature>
<evidence type="ECO:0000256" key="7">
    <source>
        <dbReference type="ARBA" id="ARBA00022840"/>
    </source>
</evidence>
<evidence type="ECO:0000313" key="12">
    <source>
        <dbReference type="Proteomes" id="UP000318538"/>
    </source>
</evidence>
<keyword evidence="12" id="KW-1185">Reference proteome</keyword>
<keyword evidence="3" id="KW-1003">Cell membrane</keyword>
<evidence type="ECO:0000259" key="10">
    <source>
        <dbReference type="PROSITE" id="PS50893"/>
    </source>
</evidence>